<organism evidence="13 14">
    <name type="scientific">Pedobacter changchengzhani</name>
    <dbReference type="NCBI Taxonomy" id="2529274"/>
    <lineage>
        <taxon>Bacteria</taxon>
        <taxon>Pseudomonadati</taxon>
        <taxon>Bacteroidota</taxon>
        <taxon>Sphingobacteriia</taxon>
        <taxon>Sphingobacteriales</taxon>
        <taxon>Sphingobacteriaceae</taxon>
        <taxon>Pedobacter</taxon>
    </lineage>
</organism>
<dbReference type="GO" id="GO:0005524">
    <property type="term" value="F:ATP binding"/>
    <property type="evidence" value="ECO:0007669"/>
    <property type="project" value="UniProtKB-KW"/>
</dbReference>
<dbReference type="InterPro" id="IPR011712">
    <property type="entry name" value="Sig_transdc_His_kin_sub3_dim/P"/>
</dbReference>
<dbReference type="Pfam" id="PF07730">
    <property type="entry name" value="HisKA_3"/>
    <property type="match status" value="1"/>
</dbReference>
<keyword evidence="9" id="KW-0802">TPR repeat</keyword>
<evidence type="ECO:0000256" key="3">
    <source>
        <dbReference type="ARBA" id="ARBA00022553"/>
    </source>
</evidence>
<accession>A0A4R5MNS4</accession>
<feature type="chain" id="PRO_5020347787" description="histidine kinase" evidence="11">
    <location>
        <begin position="24"/>
        <end position="651"/>
    </location>
</feature>
<dbReference type="EC" id="2.7.13.3" evidence="2"/>
<keyword evidence="10" id="KW-0472">Membrane</keyword>
<keyword evidence="11" id="KW-0732">Signal</keyword>
<evidence type="ECO:0000256" key="2">
    <source>
        <dbReference type="ARBA" id="ARBA00012438"/>
    </source>
</evidence>
<dbReference type="GO" id="GO:0046983">
    <property type="term" value="F:protein dimerization activity"/>
    <property type="evidence" value="ECO:0007669"/>
    <property type="project" value="InterPro"/>
</dbReference>
<dbReference type="AlphaFoldDB" id="A0A4R5MNS4"/>
<evidence type="ECO:0000259" key="12">
    <source>
        <dbReference type="PROSITE" id="PS50109"/>
    </source>
</evidence>
<evidence type="ECO:0000313" key="13">
    <source>
        <dbReference type="EMBL" id="TDG37447.1"/>
    </source>
</evidence>
<feature type="signal peptide" evidence="11">
    <location>
        <begin position="1"/>
        <end position="23"/>
    </location>
</feature>
<comment type="caution">
    <text evidence="13">The sequence shown here is derived from an EMBL/GenBank/DDBJ whole genome shotgun (WGS) entry which is preliminary data.</text>
</comment>
<dbReference type="SUPFAM" id="SSF55874">
    <property type="entry name" value="ATPase domain of HSP90 chaperone/DNA topoisomerase II/histidine kinase"/>
    <property type="match status" value="1"/>
</dbReference>
<dbReference type="CDD" id="cd16917">
    <property type="entry name" value="HATPase_UhpB-NarQ-NarX-like"/>
    <property type="match status" value="1"/>
</dbReference>
<proteinExistence type="predicted"/>
<dbReference type="InterPro" id="IPR019734">
    <property type="entry name" value="TPR_rpt"/>
</dbReference>
<dbReference type="Pfam" id="PF02518">
    <property type="entry name" value="HATPase_c"/>
    <property type="match status" value="1"/>
</dbReference>
<dbReference type="InterPro" id="IPR011990">
    <property type="entry name" value="TPR-like_helical_dom_sf"/>
</dbReference>
<dbReference type="PANTHER" id="PTHR24421:SF10">
    <property type="entry name" value="NITRATE_NITRITE SENSOR PROTEIN NARQ"/>
    <property type="match status" value="1"/>
</dbReference>
<dbReference type="PROSITE" id="PS50293">
    <property type="entry name" value="TPR_REGION"/>
    <property type="match status" value="1"/>
</dbReference>
<keyword evidence="10" id="KW-0812">Transmembrane</keyword>
<evidence type="ECO:0000256" key="4">
    <source>
        <dbReference type="ARBA" id="ARBA00022679"/>
    </source>
</evidence>
<protein>
    <recommendedName>
        <fullName evidence="2">histidine kinase</fullName>
        <ecNumber evidence="2">2.7.13.3</ecNumber>
    </recommendedName>
</protein>
<dbReference type="PROSITE" id="PS50109">
    <property type="entry name" value="HIS_KIN"/>
    <property type="match status" value="1"/>
</dbReference>
<dbReference type="Gene3D" id="3.30.565.10">
    <property type="entry name" value="Histidine kinase-like ATPase, C-terminal domain"/>
    <property type="match status" value="1"/>
</dbReference>
<feature type="repeat" description="TPR" evidence="9">
    <location>
        <begin position="245"/>
        <end position="278"/>
    </location>
</feature>
<evidence type="ECO:0000313" key="14">
    <source>
        <dbReference type="Proteomes" id="UP000295668"/>
    </source>
</evidence>
<dbReference type="InterPro" id="IPR003594">
    <property type="entry name" value="HATPase_dom"/>
</dbReference>
<dbReference type="InterPro" id="IPR005467">
    <property type="entry name" value="His_kinase_dom"/>
</dbReference>
<dbReference type="Gene3D" id="1.25.40.10">
    <property type="entry name" value="Tetratricopeptide repeat domain"/>
    <property type="match status" value="2"/>
</dbReference>
<comment type="catalytic activity">
    <reaction evidence="1">
        <text>ATP + protein L-histidine = ADP + protein N-phospho-L-histidine.</text>
        <dbReference type="EC" id="2.7.13.3"/>
    </reaction>
</comment>
<evidence type="ECO:0000256" key="10">
    <source>
        <dbReference type="SAM" id="Phobius"/>
    </source>
</evidence>
<evidence type="ECO:0000256" key="8">
    <source>
        <dbReference type="ARBA" id="ARBA00023012"/>
    </source>
</evidence>
<dbReference type="SUPFAM" id="SSF48452">
    <property type="entry name" value="TPR-like"/>
    <property type="match status" value="2"/>
</dbReference>
<evidence type="ECO:0000256" key="5">
    <source>
        <dbReference type="ARBA" id="ARBA00022741"/>
    </source>
</evidence>
<dbReference type="Gene3D" id="1.20.5.1930">
    <property type="match status" value="1"/>
</dbReference>
<evidence type="ECO:0000256" key="1">
    <source>
        <dbReference type="ARBA" id="ARBA00000085"/>
    </source>
</evidence>
<dbReference type="InterPro" id="IPR036890">
    <property type="entry name" value="HATPase_C_sf"/>
</dbReference>
<feature type="transmembrane region" description="Helical" evidence="10">
    <location>
        <begin position="403"/>
        <end position="422"/>
    </location>
</feature>
<keyword evidence="5" id="KW-0547">Nucleotide-binding</keyword>
<keyword evidence="4" id="KW-0808">Transferase</keyword>
<reference evidence="13 14" key="1">
    <citation type="submission" date="2019-02" db="EMBL/GenBank/DDBJ databases">
        <title>Pedobacter sp. nov., a novel speices isolated from soil of pinguins habitat in Antarcitica.</title>
        <authorList>
            <person name="He R.-H."/>
        </authorList>
    </citation>
    <scope>NUCLEOTIDE SEQUENCE [LARGE SCALE GENOMIC DNA]</scope>
    <source>
        <strain evidence="13 14">E01020</strain>
    </source>
</reference>
<keyword evidence="10" id="KW-1133">Transmembrane helix</keyword>
<dbReference type="GO" id="GO:0016020">
    <property type="term" value="C:membrane"/>
    <property type="evidence" value="ECO:0007669"/>
    <property type="project" value="InterPro"/>
</dbReference>
<keyword evidence="3" id="KW-0597">Phosphoprotein</keyword>
<dbReference type="PROSITE" id="PS50005">
    <property type="entry name" value="TPR"/>
    <property type="match status" value="2"/>
</dbReference>
<sequence length="651" mass="73992">MKLSVKSFLCLTLMLLAWNFSYAQNQKKLDSLEIIVKSSKPDSIKIIAYGDLSWGYGFINFDKALFFGNEELKLAKKLNNQEAIALAHSDIGNAYTRVNKFTEALANYKISYQIRDKLGLKAKAVGSLSNIAVIYKQQGRYDEAILYMTKALKIYEETGDEVKEAIVLVNIGNIYRNFRKNALSKSYFERAITLSKKNNSPSTLANAYSGMLQYYFEAKNFDEALKYANLAIALSKASNSKSELATLYNSLGQIFYEKGDYTKAMKFYQESLQFRVFMKDKLGEASCYKNIGLCYSKLNNFPEAEKYLKKSIGYFNELNAKDYLREAYNILSTVYENKQDYIGSLNAYKKSMLMKDSIYSKQNTDKISELQIAYETEKKEQKIKLLNSENQVQKLQLIKRNTTITIIAGAFLLALVIGFLFYNRYKLMQETRLQKEVIKQQDLATQAVLIAEENERKRISSELHDGLGQMFSTVKMNLSAIVEDIDFKNKDGEMMFDKTLDLVDESCKEVRVIAHQMAPNVLLKSGLTAAVRDFISKIDARKLKVNLETFGLQQRLDQNIETVLYRVIQESVNNVIKHANANSLDIQLTKDEEGINVMIEDNGDGFDTNKTLNFNGLGLKNMMSRVAYLKGTVDFSSQPGAGTLVAIHIPL</sequence>
<evidence type="ECO:0000256" key="11">
    <source>
        <dbReference type="SAM" id="SignalP"/>
    </source>
</evidence>
<dbReference type="Proteomes" id="UP000295668">
    <property type="component" value="Unassembled WGS sequence"/>
</dbReference>
<dbReference type="OrthoDB" id="9778366at2"/>
<evidence type="ECO:0000256" key="7">
    <source>
        <dbReference type="ARBA" id="ARBA00022840"/>
    </source>
</evidence>
<dbReference type="EMBL" id="SJCY01000002">
    <property type="protein sequence ID" value="TDG37447.1"/>
    <property type="molecule type" value="Genomic_DNA"/>
</dbReference>
<keyword evidence="7" id="KW-0067">ATP-binding</keyword>
<evidence type="ECO:0000256" key="9">
    <source>
        <dbReference type="PROSITE-ProRule" id="PRU00339"/>
    </source>
</evidence>
<feature type="domain" description="Histidine kinase" evidence="12">
    <location>
        <begin position="458"/>
        <end position="651"/>
    </location>
</feature>
<dbReference type="PANTHER" id="PTHR24421">
    <property type="entry name" value="NITRATE/NITRITE SENSOR PROTEIN NARX-RELATED"/>
    <property type="match status" value="1"/>
</dbReference>
<gene>
    <name evidence="13" type="ORF">EZJ43_04845</name>
</gene>
<name>A0A4R5MNS4_9SPHI</name>
<dbReference type="Pfam" id="PF13424">
    <property type="entry name" value="TPR_12"/>
    <property type="match status" value="3"/>
</dbReference>
<keyword evidence="14" id="KW-1185">Reference proteome</keyword>
<dbReference type="GO" id="GO:0000155">
    <property type="term" value="F:phosphorelay sensor kinase activity"/>
    <property type="evidence" value="ECO:0007669"/>
    <property type="project" value="InterPro"/>
</dbReference>
<dbReference type="SMART" id="SM00028">
    <property type="entry name" value="TPR"/>
    <property type="match status" value="7"/>
</dbReference>
<keyword evidence="8" id="KW-0902">Two-component regulatory system</keyword>
<keyword evidence="6" id="KW-0418">Kinase</keyword>
<feature type="repeat" description="TPR" evidence="9">
    <location>
        <begin position="125"/>
        <end position="158"/>
    </location>
</feature>
<dbReference type="InterPro" id="IPR050482">
    <property type="entry name" value="Sensor_HK_TwoCompSys"/>
</dbReference>
<evidence type="ECO:0000256" key="6">
    <source>
        <dbReference type="ARBA" id="ARBA00022777"/>
    </source>
</evidence>